<dbReference type="RefSeq" id="WP_064510975.1">
    <property type="nucleotide sequence ID" value="NZ_JAYFSN010000008.1"/>
</dbReference>
<dbReference type="Proteomes" id="UP000077659">
    <property type="component" value="Unassembled WGS sequence"/>
</dbReference>
<proteinExistence type="predicted"/>
<feature type="signal peptide" evidence="3">
    <location>
        <begin position="1"/>
        <end position="24"/>
    </location>
</feature>
<dbReference type="OrthoDB" id="5986703at2"/>
<name>A0A1A9M5B0_9XANT</name>
<reference evidence="5 8" key="2">
    <citation type="submission" date="2023-12" db="EMBL/GenBank/DDBJ databases">
        <title>Genome sequencing of Xanthomonas floridensis.</title>
        <authorList>
            <person name="Greer S."/>
            <person name="Harrison J."/>
            <person name="Grant M."/>
            <person name="Vicente J."/>
            <person name="Studholme D."/>
        </authorList>
    </citation>
    <scope>NUCLEOTIDE SEQUENCE [LARGE SCALE GENOMIC DNA]</scope>
    <source>
        <strain evidence="5 8">WHRI 8848</strain>
    </source>
</reference>
<dbReference type="STRING" id="1843580.A7D17_08810"/>
<feature type="domain" description="Glycine zipper 2TM" evidence="4">
    <location>
        <begin position="66"/>
        <end position="107"/>
    </location>
</feature>
<evidence type="ECO:0000313" key="8">
    <source>
        <dbReference type="Proteomes" id="UP001303614"/>
    </source>
</evidence>
<evidence type="ECO:0000256" key="2">
    <source>
        <dbReference type="ARBA" id="ARBA00023136"/>
    </source>
</evidence>
<keyword evidence="8" id="KW-1185">Reference proteome</keyword>
<dbReference type="PANTHER" id="PTHR35603:SF2">
    <property type="entry name" value="OUTER MEMBRANE LIPOPROTEIN"/>
    <property type="match status" value="1"/>
</dbReference>
<dbReference type="InterPro" id="IPR008816">
    <property type="entry name" value="Gly_zipper_2TM_dom"/>
</dbReference>
<dbReference type="AlphaFoldDB" id="A0A1A9M5B0"/>
<evidence type="ECO:0000256" key="3">
    <source>
        <dbReference type="SAM" id="SignalP"/>
    </source>
</evidence>
<evidence type="ECO:0000259" key="4">
    <source>
        <dbReference type="Pfam" id="PF05433"/>
    </source>
</evidence>
<keyword evidence="2" id="KW-0472">Membrane</keyword>
<keyword evidence="3" id="KW-0732">Signal</keyword>
<evidence type="ECO:0000313" key="5">
    <source>
        <dbReference type="EMBL" id="MEA5124060.1"/>
    </source>
</evidence>
<gene>
    <name evidence="6" type="ORF">A7D17_08810</name>
    <name evidence="5" type="ORF">VB146_09335</name>
</gene>
<organism evidence="6 7">
    <name type="scientific">Xanthomonas floridensis</name>
    <dbReference type="NCBI Taxonomy" id="1843580"/>
    <lineage>
        <taxon>Bacteria</taxon>
        <taxon>Pseudomonadati</taxon>
        <taxon>Pseudomonadota</taxon>
        <taxon>Gammaproteobacteria</taxon>
        <taxon>Lysobacterales</taxon>
        <taxon>Lysobacteraceae</taxon>
        <taxon>Xanthomonas</taxon>
    </lineage>
</organism>
<dbReference type="InterPro" id="IPR051407">
    <property type="entry name" value="Bact_OM_lipoprot/Surf_antigen"/>
</dbReference>
<dbReference type="GO" id="GO:0019867">
    <property type="term" value="C:outer membrane"/>
    <property type="evidence" value="ECO:0007669"/>
    <property type="project" value="InterPro"/>
</dbReference>
<accession>A0A1A9M5B0</accession>
<dbReference type="EMBL" id="LXNG01000057">
    <property type="protein sequence ID" value="OAG65525.1"/>
    <property type="molecule type" value="Genomic_DNA"/>
</dbReference>
<dbReference type="Proteomes" id="UP001303614">
    <property type="component" value="Unassembled WGS sequence"/>
</dbReference>
<dbReference type="EMBL" id="JAYFSO010000009">
    <property type="protein sequence ID" value="MEA5124060.1"/>
    <property type="molecule type" value="Genomic_DNA"/>
</dbReference>
<sequence>MKIQTSLLGLTMIGLMATSTLAQAQRYSHQGSYTEADEGRKFSDGTRVRCRNVEVQKNATDPNRIGGTVAGAAIGGLLGNQVGGGNGKKLATVAGAVAGGAAGRTIQGNRQQANGNRRVERVCERR</sequence>
<reference evidence="6 7" key="1">
    <citation type="submission" date="2016-05" db="EMBL/GenBank/DDBJ databases">
        <title>Pathogenic, phenotypic and molecular characterisation of Xanthomonas nasturtii sp. nov. and Xanthomonas floridensis sp. nov., new species of Xanthomonas associated with watercress production in Florida.</title>
        <authorList>
            <person name="Vicente J.G."/>
            <person name="Rothwell S."/>
            <person name="Holub E.B."/>
            <person name="Studholme D.J."/>
        </authorList>
    </citation>
    <scope>NUCLEOTIDE SEQUENCE [LARGE SCALE GENOMIC DNA]</scope>
    <source>
        <strain evidence="6 7">WHRI 8848</strain>
    </source>
</reference>
<comment type="subcellular location">
    <subcellularLocation>
        <location evidence="1">Membrane</location>
    </subcellularLocation>
</comment>
<evidence type="ECO:0000313" key="7">
    <source>
        <dbReference type="Proteomes" id="UP000077659"/>
    </source>
</evidence>
<comment type="caution">
    <text evidence="6">The sequence shown here is derived from an EMBL/GenBank/DDBJ whole genome shotgun (WGS) entry which is preliminary data.</text>
</comment>
<dbReference type="Pfam" id="PF05433">
    <property type="entry name" value="Rick_17kDa_Anti"/>
    <property type="match status" value="1"/>
</dbReference>
<feature type="chain" id="PRO_5008392628" evidence="3">
    <location>
        <begin position="25"/>
        <end position="126"/>
    </location>
</feature>
<dbReference type="PANTHER" id="PTHR35603">
    <property type="match status" value="1"/>
</dbReference>
<evidence type="ECO:0000313" key="6">
    <source>
        <dbReference type="EMBL" id="OAG65525.1"/>
    </source>
</evidence>
<evidence type="ECO:0000256" key="1">
    <source>
        <dbReference type="ARBA" id="ARBA00004370"/>
    </source>
</evidence>
<protein>
    <submittedName>
        <fullName evidence="5">Glycine zipper 2TM domain-containing protein</fullName>
    </submittedName>
</protein>